<dbReference type="EMBL" id="NIRI02000056">
    <property type="protein sequence ID" value="KAG5443114.1"/>
    <property type="molecule type" value="Genomic_DNA"/>
</dbReference>
<reference evidence="1 2" key="1">
    <citation type="journal article" date="2018" name="Biotechnol. Adv.">
        <title>Improved genomic resources and new bioinformatic workflow for the carcinogenic parasite Clonorchis sinensis: Biotechnological implications.</title>
        <authorList>
            <person name="Wang D."/>
            <person name="Korhonen P.K."/>
            <person name="Gasser R.B."/>
            <person name="Young N.D."/>
        </authorList>
    </citation>
    <scope>NUCLEOTIDE SEQUENCE [LARGE SCALE GENOMIC DNA]</scope>
    <source>
        <strain evidence="1">Cs-k2</strain>
    </source>
</reference>
<dbReference type="AlphaFoldDB" id="A0A8T1M163"/>
<name>A0A8T1M163_CLOSI</name>
<proteinExistence type="predicted"/>
<evidence type="ECO:0000313" key="1">
    <source>
        <dbReference type="EMBL" id="KAG5443114.1"/>
    </source>
</evidence>
<sequence length="102" mass="11350">MLQHYALDWRRWRIDCDAVRRQITCYKCPALRAKSLFFNLSSFIHGASVDSLSCAALLLAAASFIHSGAPSPPLSITSCQRSWTSFPICFCWSLSAVSSFLS</sequence>
<accession>A0A8T1M163</accession>
<organism evidence="1 2">
    <name type="scientific">Clonorchis sinensis</name>
    <name type="common">Chinese liver fluke</name>
    <dbReference type="NCBI Taxonomy" id="79923"/>
    <lineage>
        <taxon>Eukaryota</taxon>
        <taxon>Metazoa</taxon>
        <taxon>Spiralia</taxon>
        <taxon>Lophotrochozoa</taxon>
        <taxon>Platyhelminthes</taxon>
        <taxon>Trematoda</taxon>
        <taxon>Digenea</taxon>
        <taxon>Opisthorchiida</taxon>
        <taxon>Opisthorchiata</taxon>
        <taxon>Opisthorchiidae</taxon>
        <taxon>Clonorchis</taxon>
    </lineage>
</organism>
<dbReference type="Proteomes" id="UP000286415">
    <property type="component" value="Unassembled WGS sequence"/>
</dbReference>
<comment type="caution">
    <text evidence="1">The sequence shown here is derived from an EMBL/GenBank/DDBJ whole genome shotgun (WGS) entry which is preliminary data.</text>
</comment>
<gene>
    <name evidence="1" type="ORF">CSKR_204059</name>
</gene>
<protein>
    <submittedName>
        <fullName evidence="1">Uncharacterized protein</fullName>
    </submittedName>
</protein>
<reference evidence="1 2" key="2">
    <citation type="journal article" date="2021" name="Genomics">
        <title>High-quality reference genome for Clonorchis sinensis.</title>
        <authorList>
            <person name="Young N.D."/>
            <person name="Stroehlein A.J."/>
            <person name="Kinkar L."/>
            <person name="Wang T."/>
            <person name="Sohn W.M."/>
            <person name="Chang B.C.H."/>
            <person name="Kaur P."/>
            <person name="Weisz D."/>
            <person name="Dudchenko O."/>
            <person name="Aiden E.L."/>
            <person name="Korhonen P.K."/>
            <person name="Gasser R.B."/>
        </authorList>
    </citation>
    <scope>NUCLEOTIDE SEQUENCE [LARGE SCALE GENOMIC DNA]</scope>
    <source>
        <strain evidence="1">Cs-k2</strain>
    </source>
</reference>
<evidence type="ECO:0000313" key="2">
    <source>
        <dbReference type="Proteomes" id="UP000286415"/>
    </source>
</evidence>
<keyword evidence="2" id="KW-1185">Reference proteome</keyword>